<organism evidence="2">
    <name type="scientific">Lygus hesperus</name>
    <name type="common">Western plant bug</name>
    <dbReference type="NCBI Taxonomy" id="30085"/>
    <lineage>
        <taxon>Eukaryota</taxon>
        <taxon>Metazoa</taxon>
        <taxon>Ecdysozoa</taxon>
        <taxon>Arthropoda</taxon>
        <taxon>Hexapoda</taxon>
        <taxon>Insecta</taxon>
        <taxon>Pterygota</taxon>
        <taxon>Neoptera</taxon>
        <taxon>Paraneoptera</taxon>
        <taxon>Hemiptera</taxon>
        <taxon>Heteroptera</taxon>
        <taxon>Panheteroptera</taxon>
        <taxon>Cimicomorpha</taxon>
        <taxon>Miridae</taxon>
        <taxon>Mirini</taxon>
        <taxon>Lygus</taxon>
    </lineage>
</organism>
<proteinExistence type="predicted"/>
<evidence type="ECO:0000256" key="1">
    <source>
        <dbReference type="SAM" id="Phobius"/>
    </source>
</evidence>
<reference evidence="2" key="1">
    <citation type="journal article" date="2016" name="Gigascience">
        <title>De novo construction of an expanded transcriptome assembly for the western tarnished plant bug, Lygus hesperus.</title>
        <authorList>
            <person name="Tassone E.E."/>
            <person name="Geib S.M."/>
            <person name="Hall B."/>
            <person name="Fabrick J.A."/>
            <person name="Brent C.S."/>
            <person name="Hull J.J."/>
        </authorList>
    </citation>
    <scope>NUCLEOTIDE SEQUENCE</scope>
</reference>
<keyword evidence="1" id="KW-0472">Membrane</keyword>
<keyword evidence="1" id="KW-0812">Transmembrane</keyword>
<gene>
    <name evidence="2" type="ORF">g.98820</name>
</gene>
<protein>
    <submittedName>
        <fullName evidence="2">Uncharacterized protein</fullName>
    </submittedName>
</protein>
<sequence length="103" mass="11576">MLHICSSTSALMRYHVDRIRYVYKSSKSTRFYGAYVAVLLVAVVVAVVAAIAVCEDILKFHFTFSYTSGEVSKTAFDAAAEVAMKPRHDNLRISNVWLRAQNQ</sequence>
<feature type="transmembrane region" description="Helical" evidence="1">
    <location>
        <begin position="32"/>
        <end position="54"/>
    </location>
</feature>
<name>A0A146LI64_LYGHE</name>
<dbReference type="EMBL" id="GDHC01010756">
    <property type="protein sequence ID" value="JAQ07873.1"/>
    <property type="molecule type" value="Transcribed_RNA"/>
</dbReference>
<evidence type="ECO:0000313" key="2">
    <source>
        <dbReference type="EMBL" id="JAQ07873.1"/>
    </source>
</evidence>
<accession>A0A146LI64</accession>
<dbReference type="AlphaFoldDB" id="A0A146LI64"/>
<keyword evidence="1" id="KW-1133">Transmembrane helix</keyword>